<dbReference type="AlphaFoldDB" id="A0A8J3FUI5"/>
<organism evidence="3 4">
    <name type="scientific">Longimycelium tulufanense</name>
    <dbReference type="NCBI Taxonomy" id="907463"/>
    <lineage>
        <taxon>Bacteria</taxon>
        <taxon>Bacillati</taxon>
        <taxon>Actinomycetota</taxon>
        <taxon>Actinomycetes</taxon>
        <taxon>Pseudonocardiales</taxon>
        <taxon>Pseudonocardiaceae</taxon>
        <taxon>Longimycelium</taxon>
    </lineage>
</organism>
<protein>
    <recommendedName>
        <fullName evidence="2">DUF397 domain-containing protein</fullName>
    </recommendedName>
</protein>
<gene>
    <name evidence="3" type="ORF">GCM10012275_03280</name>
</gene>
<evidence type="ECO:0000313" key="4">
    <source>
        <dbReference type="Proteomes" id="UP000637578"/>
    </source>
</evidence>
<proteinExistence type="predicted"/>
<feature type="region of interest" description="Disordered" evidence="1">
    <location>
        <begin position="1"/>
        <end position="30"/>
    </location>
</feature>
<comment type="caution">
    <text evidence="3">The sequence shown here is derived from an EMBL/GenBank/DDBJ whole genome shotgun (WGS) entry which is preliminary data.</text>
</comment>
<accession>A0A8J3FUI5</accession>
<dbReference type="Pfam" id="PF04149">
    <property type="entry name" value="DUF397"/>
    <property type="match status" value="1"/>
</dbReference>
<dbReference type="InterPro" id="IPR007278">
    <property type="entry name" value="DUF397"/>
</dbReference>
<dbReference type="RefSeq" id="WP_189053044.1">
    <property type="nucleotide sequence ID" value="NZ_BMMK01000001.1"/>
</dbReference>
<evidence type="ECO:0000313" key="3">
    <source>
        <dbReference type="EMBL" id="GGM35353.1"/>
    </source>
</evidence>
<reference evidence="3" key="1">
    <citation type="journal article" date="2014" name="Int. J. Syst. Evol. Microbiol.">
        <title>Complete genome sequence of Corynebacterium casei LMG S-19264T (=DSM 44701T), isolated from a smear-ripened cheese.</title>
        <authorList>
            <consortium name="US DOE Joint Genome Institute (JGI-PGF)"/>
            <person name="Walter F."/>
            <person name="Albersmeier A."/>
            <person name="Kalinowski J."/>
            <person name="Ruckert C."/>
        </authorList>
    </citation>
    <scope>NUCLEOTIDE SEQUENCE</scope>
    <source>
        <strain evidence="3">CGMCC 4.5737</strain>
    </source>
</reference>
<reference evidence="3" key="2">
    <citation type="submission" date="2020-09" db="EMBL/GenBank/DDBJ databases">
        <authorList>
            <person name="Sun Q."/>
            <person name="Zhou Y."/>
        </authorList>
    </citation>
    <scope>NUCLEOTIDE SEQUENCE</scope>
    <source>
        <strain evidence="3">CGMCC 4.5737</strain>
    </source>
</reference>
<name>A0A8J3FUI5_9PSEU</name>
<sequence>MTDDWGRPGGPTRITWRKSRHSDNSGNCVEVAPGRDRVAVRDSKRPRGDVLLFSSTHWDAFISGTKSGEFDLG</sequence>
<dbReference type="EMBL" id="BMMK01000001">
    <property type="protein sequence ID" value="GGM35353.1"/>
    <property type="molecule type" value="Genomic_DNA"/>
</dbReference>
<evidence type="ECO:0000256" key="1">
    <source>
        <dbReference type="SAM" id="MobiDB-lite"/>
    </source>
</evidence>
<dbReference type="Proteomes" id="UP000637578">
    <property type="component" value="Unassembled WGS sequence"/>
</dbReference>
<keyword evidence="4" id="KW-1185">Reference proteome</keyword>
<evidence type="ECO:0000259" key="2">
    <source>
        <dbReference type="Pfam" id="PF04149"/>
    </source>
</evidence>
<feature type="domain" description="DUF397" evidence="2">
    <location>
        <begin position="15"/>
        <end position="66"/>
    </location>
</feature>